<dbReference type="InterPro" id="IPR019534">
    <property type="entry name" value="DUF2452"/>
</dbReference>
<dbReference type="STRING" id="69004.A0A182Q5D7"/>
<dbReference type="VEuPathDB" id="VectorBase:AFAF003390"/>
<sequence length="215" mass="24364">MFYGVPHVFVSSISQQLKMAIEPTTKEYQDALSKVKLVERNPAPNGTAIVSMYRTGVREAEDIVTLAKEIQSADVAVTNNACAKLVMIAEQVRFLQQQAKKILEETQAAQELHHAACNFRKLPGHIYHLYKRDSGQTYFSMLSPDEWGPKGCEHAYLGSYKLEYDQTWTPVEKIEQVQENIRWAHRVLDAGLSSNRNDFLSIDEIAANEEKCVES</sequence>
<protein>
    <submittedName>
        <fullName evidence="1">Uncharacterized protein</fullName>
    </submittedName>
</protein>
<dbReference type="Proteomes" id="UP000075886">
    <property type="component" value="Unassembled WGS sequence"/>
</dbReference>
<dbReference type="Pfam" id="PF10504">
    <property type="entry name" value="DUF2452"/>
    <property type="match status" value="1"/>
</dbReference>
<keyword evidence="2" id="KW-1185">Reference proteome</keyword>
<organism evidence="1 2">
    <name type="scientific">Anopheles farauti</name>
    <dbReference type="NCBI Taxonomy" id="69004"/>
    <lineage>
        <taxon>Eukaryota</taxon>
        <taxon>Metazoa</taxon>
        <taxon>Ecdysozoa</taxon>
        <taxon>Arthropoda</taxon>
        <taxon>Hexapoda</taxon>
        <taxon>Insecta</taxon>
        <taxon>Pterygota</taxon>
        <taxon>Neoptera</taxon>
        <taxon>Endopterygota</taxon>
        <taxon>Diptera</taxon>
        <taxon>Nematocera</taxon>
        <taxon>Culicoidea</taxon>
        <taxon>Culicidae</taxon>
        <taxon>Anophelinae</taxon>
        <taxon>Anopheles</taxon>
    </lineage>
</organism>
<dbReference type="EMBL" id="AXCN02002096">
    <property type="status" value="NOT_ANNOTATED_CDS"/>
    <property type="molecule type" value="Genomic_DNA"/>
</dbReference>
<proteinExistence type="predicted"/>
<reference evidence="1" key="2">
    <citation type="submission" date="2020-05" db="UniProtKB">
        <authorList>
            <consortium name="EnsemblMetazoa"/>
        </authorList>
    </citation>
    <scope>IDENTIFICATION</scope>
    <source>
        <strain evidence="1">FAR1</strain>
    </source>
</reference>
<dbReference type="PANTHER" id="PTHR14553:SF1">
    <property type="entry name" value="SIMILAR TO CHROMOSOME 1 OPEN READING FRAME 50"/>
    <property type="match status" value="1"/>
</dbReference>
<reference evidence="2" key="1">
    <citation type="submission" date="2014-01" db="EMBL/GenBank/DDBJ databases">
        <title>The Genome Sequence of Anopheles farauti FAR1 (V2).</title>
        <authorList>
            <consortium name="The Broad Institute Genomics Platform"/>
            <person name="Neafsey D.E."/>
            <person name="Besansky N."/>
            <person name="Howell P."/>
            <person name="Walton C."/>
            <person name="Young S.K."/>
            <person name="Zeng Q."/>
            <person name="Gargeya S."/>
            <person name="Fitzgerald M."/>
            <person name="Haas B."/>
            <person name="Abouelleil A."/>
            <person name="Allen A.W."/>
            <person name="Alvarado L."/>
            <person name="Arachchi H.M."/>
            <person name="Berlin A.M."/>
            <person name="Chapman S.B."/>
            <person name="Gainer-Dewar J."/>
            <person name="Goldberg J."/>
            <person name="Griggs A."/>
            <person name="Gujja S."/>
            <person name="Hansen M."/>
            <person name="Howarth C."/>
            <person name="Imamovic A."/>
            <person name="Ireland A."/>
            <person name="Larimer J."/>
            <person name="McCowan C."/>
            <person name="Murphy C."/>
            <person name="Pearson M."/>
            <person name="Poon T.W."/>
            <person name="Priest M."/>
            <person name="Roberts A."/>
            <person name="Saif S."/>
            <person name="Shea T."/>
            <person name="Sisk P."/>
            <person name="Sykes S."/>
            <person name="Wortman J."/>
            <person name="Nusbaum C."/>
            <person name="Birren B."/>
        </authorList>
    </citation>
    <scope>NUCLEOTIDE SEQUENCE [LARGE SCALE GENOMIC DNA]</scope>
    <source>
        <strain evidence="2">FAR1</strain>
    </source>
</reference>
<dbReference type="AlphaFoldDB" id="A0A182Q5D7"/>
<dbReference type="EnsemblMetazoa" id="AFAF003390-RA">
    <property type="protein sequence ID" value="AFAF003390-PA"/>
    <property type="gene ID" value="AFAF003390"/>
</dbReference>
<dbReference type="PANTHER" id="PTHR14553">
    <property type="entry name" value="UNCHARACTERIZED PROTEIN C1ORF50"/>
    <property type="match status" value="1"/>
</dbReference>
<evidence type="ECO:0000313" key="1">
    <source>
        <dbReference type="EnsemblMetazoa" id="AFAF003390-PA"/>
    </source>
</evidence>
<name>A0A182Q5D7_9DIPT</name>
<accession>A0A182Q5D7</accession>
<evidence type="ECO:0000313" key="2">
    <source>
        <dbReference type="Proteomes" id="UP000075886"/>
    </source>
</evidence>